<evidence type="ECO:0000313" key="2">
    <source>
        <dbReference type="EMBL" id="KKN21297.1"/>
    </source>
</evidence>
<gene>
    <name evidence="2" type="ORF">LCGC14_0926750</name>
</gene>
<evidence type="ECO:0008006" key="3">
    <source>
        <dbReference type="Google" id="ProtNLM"/>
    </source>
</evidence>
<feature type="region of interest" description="Disordered" evidence="1">
    <location>
        <begin position="596"/>
        <end position="638"/>
    </location>
</feature>
<comment type="caution">
    <text evidence="2">The sequence shown here is derived from an EMBL/GenBank/DDBJ whole genome shotgun (WGS) entry which is preliminary data.</text>
</comment>
<proteinExistence type="predicted"/>
<organism evidence="2">
    <name type="scientific">marine sediment metagenome</name>
    <dbReference type="NCBI Taxonomy" id="412755"/>
    <lineage>
        <taxon>unclassified sequences</taxon>
        <taxon>metagenomes</taxon>
        <taxon>ecological metagenomes</taxon>
    </lineage>
</organism>
<dbReference type="EMBL" id="LAZR01003159">
    <property type="protein sequence ID" value="KKN21297.1"/>
    <property type="molecule type" value="Genomic_DNA"/>
</dbReference>
<dbReference type="AlphaFoldDB" id="A0A0F9PA27"/>
<sequence length="638" mass="74285">MAWGRKKDKDIDTPSSELPKEYKSMLNIFNKVYNSEEYKDRRKDMNRWLELYEAKLWGKDLDDSESRVQVNYIFSSVEAICPLLTDNRPIWHTKAKEPVFQNLSNLYGKASEYLWDFLEMDDIIHLVVKDCLLFPVGLTETYWDVEADEIGIEVTDPRTFVIAPGYDDLWKAAWCGTKTRKALSWAKMNYPEKYKYIKSDNEKNPDERENKTFMELEDETFIVYKIWMRDDSIVEYMETEQAEYDESGNIVEEEKKVKKYKQKYPNGRTIILTKDIVLSDEDSPFKHGLPPWVAWYDYRVPHSFWGMGEPQQIEYLHKEYNTQLQTAVKWTRLTENPNYTIDTAAGLDEETVKDEFWEGGKMWIVNPTEGDPIKKVEPGIMDRTALELIRILPKAIEETSGLTAPIKGQAAKKERQSATEWSGIMESGYTRTRQKVRNLESSLKRQNYLHISLMQQYYDTPRYFSYKTGDEEGARLDFGLIGNSADVFRQVNKPEQIQLDDGGMEGQDDYNQRIKEDKTYQETERLINEVFGKTDPIHFKFKIEIQTNSTLPMDKQSLANLFLRLAEIQTSPNSIVDAEAVMEQLQVPNREAIQNRKEQEKKRILQARQQQAQVPGKGPKSIPMGGAPPGVPQLVRGE</sequence>
<dbReference type="Pfam" id="PF16510">
    <property type="entry name" value="P22_portal"/>
    <property type="match status" value="1"/>
</dbReference>
<accession>A0A0F9PA27</accession>
<reference evidence="2" key="1">
    <citation type="journal article" date="2015" name="Nature">
        <title>Complex archaea that bridge the gap between prokaryotes and eukaryotes.</title>
        <authorList>
            <person name="Spang A."/>
            <person name="Saw J.H."/>
            <person name="Jorgensen S.L."/>
            <person name="Zaremba-Niedzwiedzka K."/>
            <person name="Martijn J."/>
            <person name="Lind A.E."/>
            <person name="van Eijk R."/>
            <person name="Schleper C."/>
            <person name="Guy L."/>
            <person name="Ettema T.J."/>
        </authorList>
    </citation>
    <scope>NUCLEOTIDE SEQUENCE</scope>
</reference>
<protein>
    <recommendedName>
        <fullName evidence="3">Portal protein</fullName>
    </recommendedName>
</protein>
<name>A0A0F9PA27_9ZZZZ</name>
<dbReference type="InterPro" id="IPR032427">
    <property type="entry name" value="P22_portal"/>
</dbReference>
<evidence type="ECO:0000256" key="1">
    <source>
        <dbReference type="SAM" id="MobiDB-lite"/>
    </source>
</evidence>